<name>A0AAF0FAH2_9BASI</name>
<evidence type="ECO:0000256" key="4">
    <source>
        <dbReference type="ARBA" id="ARBA00022833"/>
    </source>
</evidence>
<feature type="region of interest" description="Disordered" evidence="7">
    <location>
        <begin position="1"/>
        <end position="45"/>
    </location>
</feature>
<proteinExistence type="predicted"/>
<dbReference type="PROSITE" id="PS50114">
    <property type="entry name" value="GATA_ZN_FINGER_2"/>
    <property type="match status" value="1"/>
</dbReference>
<dbReference type="CDD" id="cd00202">
    <property type="entry name" value="ZnF_GATA"/>
    <property type="match status" value="1"/>
</dbReference>
<sequence>MPARRKAHTPPRSQESPEKKQRRSSSTICSDKQAHPPFGSCPGDGLCNGMGGAQSCHGCPTYNNVIVQSASSTGSNSNESEAGSDTLPDSFEKQTQSVNQSASGTELESSSPKASTAVSKQDDLAEKPGNSNRQVIEALHCTNCQTTTTPLWRRDEEGNNICNACGLYHKLHGTHRPIGMRKTVIKRRKRLANSGSTQTTTPSIATASTSAAAPSTKTGSNPKAYSVGSSVPPVRPTPGSLRVDNAHSHSNDINAYGRAEREREAAMVLMEVGTTRWGKPPIQAHHGMRTPVQPSASSTSPYSSHHRVQSNTYYSADEKEDIPPSQTHSDSPVYGTQNPNLPTDRRSNTEADYGSGMTSISAGAMNPMSIPSRFYPQSGAYSQASSSYGPSVRLSDLERLRDELYMERNRLDELLERTEMTLVDARGLRYPSAKVHGTPPGDNGDYDAIQASRPRPQGSSYDGSDVHYHPLTSSHSSQTSVSEQKHIADLSDLRGTLGAPSWRSRDHRRPAP</sequence>
<keyword evidence="3 6" id="KW-0863">Zinc-finger</keyword>
<dbReference type="GO" id="GO:0000122">
    <property type="term" value="P:negative regulation of transcription by RNA polymerase II"/>
    <property type="evidence" value="ECO:0007669"/>
    <property type="project" value="TreeGrafter"/>
</dbReference>
<feature type="compositionally biased region" description="Low complexity" evidence="7">
    <location>
        <begin position="70"/>
        <end position="84"/>
    </location>
</feature>
<evidence type="ECO:0000259" key="8">
    <source>
        <dbReference type="PROSITE" id="PS50114"/>
    </source>
</evidence>
<feature type="compositionally biased region" description="Low complexity" evidence="7">
    <location>
        <begin position="196"/>
        <end position="218"/>
    </location>
</feature>
<evidence type="ECO:0000256" key="7">
    <source>
        <dbReference type="SAM" id="MobiDB-lite"/>
    </source>
</evidence>
<evidence type="ECO:0000313" key="9">
    <source>
        <dbReference type="EMBL" id="WFD43344.1"/>
    </source>
</evidence>
<feature type="compositionally biased region" description="Low complexity" evidence="7">
    <location>
        <begin position="473"/>
        <end position="482"/>
    </location>
</feature>
<dbReference type="Gene3D" id="3.30.50.10">
    <property type="entry name" value="Erythroid Transcription Factor GATA-1, subunit A"/>
    <property type="match status" value="1"/>
</dbReference>
<dbReference type="PROSITE" id="PS00344">
    <property type="entry name" value="GATA_ZN_FINGER_1"/>
    <property type="match status" value="1"/>
</dbReference>
<keyword evidence="5" id="KW-0539">Nucleus</keyword>
<feature type="region of interest" description="Disordered" evidence="7">
    <location>
        <begin position="70"/>
        <end position="131"/>
    </location>
</feature>
<dbReference type="AlphaFoldDB" id="A0AAF0FAH2"/>
<dbReference type="InterPro" id="IPR039355">
    <property type="entry name" value="Transcription_factor_GATA"/>
</dbReference>
<dbReference type="FunFam" id="3.30.50.10:FF:000007">
    <property type="entry name" value="Nitrogen regulatory AreA, N-terminal"/>
    <property type="match status" value="1"/>
</dbReference>
<evidence type="ECO:0000256" key="3">
    <source>
        <dbReference type="ARBA" id="ARBA00022771"/>
    </source>
</evidence>
<comment type="subcellular location">
    <subcellularLocation>
        <location evidence="1">Nucleus</location>
    </subcellularLocation>
</comment>
<keyword evidence="10" id="KW-1185">Reference proteome</keyword>
<dbReference type="SMART" id="SM00401">
    <property type="entry name" value="ZnF_GATA"/>
    <property type="match status" value="1"/>
</dbReference>
<dbReference type="Proteomes" id="UP001214628">
    <property type="component" value="Chromosome 2"/>
</dbReference>
<evidence type="ECO:0000256" key="5">
    <source>
        <dbReference type="ARBA" id="ARBA00023242"/>
    </source>
</evidence>
<gene>
    <name evidence="9" type="primary">SFU1</name>
    <name evidence="9" type="ORF">MPSI1_002005</name>
</gene>
<dbReference type="GO" id="GO:0000981">
    <property type="term" value="F:DNA-binding transcription factor activity, RNA polymerase II-specific"/>
    <property type="evidence" value="ECO:0007669"/>
    <property type="project" value="TreeGrafter"/>
</dbReference>
<organism evidence="9 10">
    <name type="scientific">Malassezia psittaci</name>
    <dbReference type="NCBI Taxonomy" id="1821823"/>
    <lineage>
        <taxon>Eukaryota</taxon>
        <taxon>Fungi</taxon>
        <taxon>Dikarya</taxon>
        <taxon>Basidiomycota</taxon>
        <taxon>Ustilaginomycotina</taxon>
        <taxon>Malasseziomycetes</taxon>
        <taxon>Malasseziales</taxon>
        <taxon>Malasseziaceae</taxon>
        <taxon>Malassezia</taxon>
    </lineage>
</organism>
<keyword evidence="4" id="KW-0862">Zinc</keyword>
<dbReference type="PANTHER" id="PTHR10071">
    <property type="entry name" value="TRANSCRIPTION FACTOR GATA FAMILY MEMBER"/>
    <property type="match status" value="1"/>
</dbReference>
<feature type="compositionally biased region" description="Polar residues" evidence="7">
    <location>
        <begin position="324"/>
        <end position="341"/>
    </location>
</feature>
<dbReference type="PRINTS" id="PR00619">
    <property type="entry name" value="GATAZNFINGER"/>
</dbReference>
<dbReference type="EMBL" id="CP118376">
    <property type="protein sequence ID" value="WFD43344.1"/>
    <property type="molecule type" value="Genomic_DNA"/>
</dbReference>
<dbReference type="InterPro" id="IPR013088">
    <property type="entry name" value="Znf_NHR/GATA"/>
</dbReference>
<feature type="compositionally biased region" description="Polar residues" evidence="7">
    <location>
        <begin position="219"/>
        <end position="229"/>
    </location>
</feature>
<evidence type="ECO:0000256" key="1">
    <source>
        <dbReference type="ARBA" id="ARBA00004123"/>
    </source>
</evidence>
<feature type="compositionally biased region" description="Basic and acidic residues" evidence="7">
    <location>
        <begin position="483"/>
        <end position="492"/>
    </location>
</feature>
<accession>A0AAF0FAH2</accession>
<dbReference type="GO" id="GO:0045944">
    <property type="term" value="P:positive regulation of transcription by RNA polymerase II"/>
    <property type="evidence" value="ECO:0007669"/>
    <property type="project" value="TreeGrafter"/>
</dbReference>
<dbReference type="SUPFAM" id="SSF57716">
    <property type="entry name" value="Glucocorticoid receptor-like (DNA-binding domain)"/>
    <property type="match status" value="1"/>
</dbReference>
<feature type="compositionally biased region" description="Polar residues" evidence="7">
    <location>
        <begin position="93"/>
        <end position="119"/>
    </location>
</feature>
<dbReference type="InterPro" id="IPR000679">
    <property type="entry name" value="Znf_GATA"/>
</dbReference>
<feature type="domain" description="GATA-type" evidence="8">
    <location>
        <begin position="135"/>
        <end position="188"/>
    </location>
</feature>
<dbReference type="GO" id="GO:0000978">
    <property type="term" value="F:RNA polymerase II cis-regulatory region sequence-specific DNA binding"/>
    <property type="evidence" value="ECO:0007669"/>
    <property type="project" value="TreeGrafter"/>
</dbReference>
<reference evidence="9" key="1">
    <citation type="submission" date="2023-02" db="EMBL/GenBank/DDBJ databases">
        <title>Mating type loci evolution in Malassezia.</title>
        <authorList>
            <person name="Coelho M.A."/>
        </authorList>
    </citation>
    <scope>NUCLEOTIDE SEQUENCE</scope>
    <source>
        <strain evidence="9">CBS 14136</strain>
    </source>
</reference>
<dbReference type="GO" id="GO:0008270">
    <property type="term" value="F:zinc ion binding"/>
    <property type="evidence" value="ECO:0007669"/>
    <property type="project" value="UniProtKB-KW"/>
</dbReference>
<dbReference type="GO" id="GO:0005634">
    <property type="term" value="C:nucleus"/>
    <property type="evidence" value="ECO:0007669"/>
    <property type="project" value="UniProtKB-SubCell"/>
</dbReference>
<evidence type="ECO:0000256" key="6">
    <source>
        <dbReference type="PROSITE-ProRule" id="PRU00094"/>
    </source>
</evidence>
<evidence type="ECO:0000313" key="10">
    <source>
        <dbReference type="Proteomes" id="UP001214628"/>
    </source>
</evidence>
<keyword evidence="2" id="KW-0479">Metal-binding</keyword>
<evidence type="ECO:0000256" key="2">
    <source>
        <dbReference type="ARBA" id="ARBA00022723"/>
    </source>
</evidence>
<dbReference type="Pfam" id="PF00320">
    <property type="entry name" value="GATA"/>
    <property type="match status" value="1"/>
</dbReference>
<feature type="region of interest" description="Disordered" evidence="7">
    <location>
        <begin position="431"/>
        <end position="512"/>
    </location>
</feature>
<dbReference type="PANTHER" id="PTHR10071:SF281">
    <property type="entry name" value="BOX A-BINDING FACTOR-RELATED"/>
    <property type="match status" value="1"/>
</dbReference>
<feature type="region of interest" description="Disordered" evidence="7">
    <location>
        <begin position="189"/>
        <end position="233"/>
    </location>
</feature>
<feature type="region of interest" description="Disordered" evidence="7">
    <location>
        <begin position="280"/>
        <end position="358"/>
    </location>
</feature>
<protein>
    <submittedName>
        <fullName evidence="9">GATA type transcriptional activator of nitrogen-regulated proteins</fullName>
    </submittedName>
</protein>